<dbReference type="GO" id="GO:0005506">
    <property type="term" value="F:iron ion binding"/>
    <property type="evidence" value="ECO:0007669"/>
    <property type="project" value="UniProtKB-UniRule"/>
</dbReference>
<keyword evidence="9" id="KW-1185">Reference proteome</keyword>
<dbReference type="InterPro" id="IPR001080">
    <property type="entry name" value="3Fe4S_ferredoxin"/>
</dbReference>
<dbReference type="EMBL" id="LN824141">
    <property type="protein sequence ID" value="CEP77788.1"/>
    <property type="molecule type" value="Genomic_DNA"/>
</dbReference>
<evidence type="ECO:0000259" key="7">
    <source>
        <dbReference type="PROSITE" id="PS51379"/>
    </source>
</evidence>
<dbReference type="PRINTS" id="PR00352">
    <property type="entry name" value="3FE4SFRDOXIN"/>
</dbReference>
<dbReference type="Pfam" id="PF13370">
    <property type="entry name" value="Fer4_13"/>
    <property type="match status" value="1"/>
</dbReference>
<dbReference type="SUPFAM" id="SSF54862">
    <property type="entry name" value="4Fe-4S ferredoxins"/>
    <property type="match status" value="1"/>
</dbReference>
<evidence type="ECO:0000256" key="1">
    <source>
        <dbReference type="ARBA" id="ARBA00022448"/>
    </source>
</evidence>
<evidence type="ECO:0000313" key="8">
    <source>
        <dbReference type="EMBL" id="CEP77788.1"/>
    </source>
</evidence>
<keyword evidence="1 6" id="KW-0813">Transport</keyword>
<keyword evidence="5 6" id="KW-0411">Iron-sulfur</keyword>
<dbReference type="HOGENOM" id="CLU_139698_6_4_0"/>
<evidence type="ECO:0000256" key="3">
    <source>
        <dbReference type="ARBA" id="ARBA00022982"/>
    </source>
</evidence>
<keyword evidence="3 6" id="KW-0249">Electron transport</keyword>
<sequence>MKIIIDKEACIGDGICESLCPDVFQMADDGKAEVIDEQSNEPCVQDAIDACPTEAISIEE</sequence>
<dbReference type="KEGG" id="dtn:DTL3_0465"/>
<dbReference type="STRING" id="1006576.DTL3_0465"/>
<dbReference type="AlphaFoldDB" id="A0A0C7NWR3"/>
<dbReference type="RefSeq" id="WP_045087352.1">
    <property type="nucleotide sequence ID" value="NZ_LN824141.1"/>
</dbReference>
<evidence type="ECO:0000256" key="5">
    <source>
        <dbReference type="ARBA" id="ARBA00023014"/>
    </source>
</evidence>
<dbReference type="PANTHER" id="PTHR36923">
    <property type="entry name" value="FERREDOXIN"/>
    <property type="match status" value="1"/>
</dbReference>
<protein>
    <recommendedName>
        <fullName evidence="6">Ferredoxin</fullName>
    </recommendedName>
</protein>
<dbReference type="GO" id="GO:0051536">
    <property type="term" value="F:iron-sulfur cluster binding"/>
    <property type="evidence" value="ECO:0007669"/>
    <property type="project" value="UniProtKB-KW"/>
</dbReference>
<evidence type="ECO:0000256" key="2">
    <source>
        <dbReference type="ARBA" id="ARBA00022723"/>
    </source>
</evidence>
<gene>
    <name evidence="8" type="primary">fer</name>
    <name evidence="8" type="ORF">DTL3_0465</name>
</gene>
<dbReference type="Proteomes" id="UP000032809">
    <property type="component" value="Chromosome I"/>
</dbReference>
<dbReference type="Gene3D" id="3.30.70.20">
    <property type="match status" value="1"/>
</dbReference>
<evidence type="ECO:0000256" key="4">
    <source>
        <dbReference type="ARBA" id="ARBA00023004"/>
    </source>
</evidence>
<proteinExistence type="predicted"/>
<dbReference type="PANTHER" id="PTHR36923:SF3">
    <property type="entry name" value="FERREDOXIN"/>
    <property type="match status" value="1"/>
</dbReference>
<dbReference type="GO" id="GO:0009055">
    <property type="term" value="F:electron transfer activity"/>
    <property type="evidence" value="ECO:0007669"/>
    <property type="project" value="UniProtKB-UniRule"/>
</dbReference>
<dbReference type="InterPro" id="IPR017896">
    <property type="entry name" value="4Fe4S_Fe-S-bd"/>
</dbReference>
<dbReference type="OrthoDB" id="9803319at2"/>
<reference evidence="9" key="1">
    <citation type="submission" date="2014-11" db="EMBL/GenBank/DDBJ databases">
        <authorList>
            <person name="Wibberg D."/>
        </authorList>
    </citation>
    <scope>NUCLEOTIDE SEQUENCE [LARGE SCALE GENOMIC DNA]</scope>
    <source>
        <strain evidence="9">L3</strain>
    </source>
</reference>
<evidence type="ECO:0000313" key="9">
    <source>
        <dbReference type="Proteomes" id="UP000032809"/>
    </source>
</evidence>
<evidence type="ECO:0000256" key="6">
    <source>
        <dbReference type="RuleBase" id="RU368020"/>
    </source>
</evidence>
<organism evidence="8 9">
    <name type="scientific">Defluviitoga tunisiensis</name>
    <dbReference type="NCBI Taxonomy" id="1006576"/>
    <lineage>
        <taxon>Bacteria</taxon>
        <taxon>Thermotogati</taxon>
        <taxon>Thermotogota</taxon>
        <taxon>Thermotogae</taxon>
        <taxon>Petrotogales</taxon>
        <taxon>Petrotogaceae</taxon>
        <taxon>Defluviitoga</taxon>
    </lineage>
</organism>
<keyword evidence="2 6" id="KW-0479">Metal-binding</keyword>
<accession>A0A0C7NWR3</accession>
<dbReference type="InterPro" id="IPR051269">
    <property type="entry name" value="Fe-S_cluster_ET"/>
</dbReference>
<keyword evidence="4 6" id="KW-0408">Iron</keyword>
<dbReference type="PROSITE" id="PS51379">
    <property type="entry name" value="4FE4S_FER_2"/>
    <property type="match status" value="1"/>
</dbReference>
<comment type="function">
    <text evidence="6">Ferredoxins are iron-sulfur proteins that transfer electrons in a wide variety of metabolic reactions.</text>
</comment>
<feature type="domain" description="4Fe-4S ferredoxin-type" evidence="7">
    <location>
        <begin position="1"/>
        <end position="29"/>
    </location>
</feature>
<name>A0A0C7NWR3_DEFTU</name>